<protein>
    <submittedName>
        <fullName evidence="1">Uncharacterized protein</fullName>
    </submittedName>
</protein>
<sequence length="70" mass="7413">MDENQTNVNMILEAAGDGPVNGTSMPINRVLRVRILVHGNGAGDSGISMIVNRIRTIAPLLMIDTGRAAI</sequence>
<gene>
    <name evidence="1" type="ORF">MEUPH1_LOCUS18890</name>
</gene>
<comment type="caution">
    <text evidence="1">The sequence shown here is derived from an EMBL/GenBank/DDBJ whole genome shotgun (WGS) entry which is preliminary data.</text>
</comment>
<evidence type="ECO:0000313" key="1">
    <source>
        <dbReference type="EMBL" id="CAI6364011.1"/>
    </source>
</evidence>
<proteinExistence type="predicted"/>
<reference evidence="1 2" key="1">
    <citation type="submission" date="2023-01" db="EMBL/GenBank/DDBJ databases">
        <authorList>
            <person name="Whitehead M."/>
        </authorList>
    </citation>
    <scope>NUCLEOTIDE SEQUENCE [LARGE SCALE GENOMIC DNA]</scope>
</reference>
<evidence type="ECO:0000313" key="2">
    <source>
        <dbReference type="Proteomes" id="UP001160148"/>
    </source>
</evidence>
<keyword evidence="2" id="KW-1185">Reference proteome</keyword>
<accession>A0AAV0X8I4</accession>
<name>A0AAV0X8I4_9HEMI</name>
<dbReference type="EMBL" id="CARXXK010000003">
    <property type="protein sequence ID" value="CAI6364011.1"/>
    <property type="molecule type" value="Genomic_DNA"/>
</dbReference>
<dbReference type="AlphaFoldDB" id="A0AAV0X8I4"/>
<dbReference type="Proteomes" id="UP001160148">
    <property type="component" value="Unassembled WGS sequence"/>
</dbReference>
<organism evidence="1 2">
    <name type="scientific">Macrosiphum euphorbiae</name>
    <name type="common">potato aphid</name>
    <dbReference type="NCBI Taxonomy" id="13131"/>
    <lineage>
        <taxon>Eukaryota</taxon>
        <taxon>Metazoa</taxon>
        <taxon>Ecdysozoa</taxon>
        <taxon>Arthropoda</taxon>
        <taxon>Hexapoda</taxon>
        <taxon>Insecta</taxon>
        <taxon>Pterygota</taxon>
        <taxon>Neoptera</taxon>
        <taxon>Paraneoptera</taxon>
        <taxon>Hemiptera</taxon>
        <taxon>Sternorrhyncha</taxon>
        <taxon>Aphidomorpha</taxon>
        <taxon>Aphidoidea</taxon>
        <taxon>Aphididae</taxon>
        <taxon>Macrosiphini</taxon>
        <taxon>Macrosiphum</taxon>
    </lineage>
</organism>